<evidence type="ECO:0000313" key="3">
    <source>
        <dbReference type="EMBL" id="KAK2647582.1"/>
    </source>
</evidence>
<dbReference type="PANTHER" id="PTHR31286">
    <property type="entry name" value="GLYCINE-RICH CELL WALL STRUCTURAL PROTEIN 1.8-LIKE"/>
    <property type="match status" value="1"/>
</dbReference>
<keyword evidence="1" id="KW-0862">Zinc</keyword>
<dbReference type="InterPro" id="IPR025836">
    <property type="entry name" value="Zn_knuckle_CX2CX4HX4C"/>
</dbReference>
<organism evidence="3 4">
    <name type="scientific">Dipteronia dyeriana</name>
    <dbReference type="NCBI Taxonomy" id="168575"/>
    <lineage>
        <taxon>Eukaryota</taxon>
        <taxon>Viridiplantae</taxon>
        <taxon>Streptophyta</taxon>
        <taxon>Embryophyta</taxon>
        <taxon>Tracheophyta</taxon>
        <taxon>Spermatophyta</taxon>
        <taxon>Magnoliopsida</taxon>
        <taxon>eudicotyledons</taxon>
        <taxon>Gunneridae</taxon>
        <taxon>Pentapetalae</taxon>
        <taxon>rosids</taxon>
        <taxon>malvids</taxon>
        <taxon>Sapindales</taxon>
        <taxon>Sapindaceae</taxon>
        <taxon>Hippocastanoideae</taxon>
        <taxon>Acereae</taxon>
        <taxon>Dipteronia</taxon>
    </lineage>
</organism>
<evidence type="ECO:0000256" key="1">
    <source>
        <dbReference type="PROSITE-ProRule" id="PRU00047"/>
    </source>
</evidence>
<gene>
    <name evidence="3" type="ORF">Ddye_015071</name>
</gene>
<dbReference type="InterPro" id="IPR001878">
    <property type="entry name" value="Znf_CCHC"/>
</dbReference>
<protein>
    <recommendedName>
        <fullName evidence="2">CCHC-type domain-containing protein</fullName>
    </recommendedName>
</protein>
<accession>A0AAD9WZ03</accession>
<evidence type="ECO:0000259" key="2">
    <source>
        <dbReference type="PROSITE" id="PS50158"/>
    </source>
</evidence>
<sequence>MLGKMCKADHITENQASGRFARICVEIDISNPLLGAITIEDRSIRMEYESLGSICFKCGWIGHNKDSCREGLVDLMPDETDIDRNSKNNTERENSTYGPWLLVSYGRQGNRNYKGRN</sequence>
<dbReference type="GO" id="GO:0008270">
    <property type="term" value="F:zinc ion binding"/>
    <property type="evidence" value="ECO:0007669"/>
    <property type="project" value="UniProtKB-KW"/>
</dbReference>
<dbReference type="EMBL" id="JANJYI010000005">
    <property type="protein sequence ID" value="KAK2647582.1"/>
    <property type="molecule type" value="Genomic_DNA"/>
</dbReference>
<feature type="domain" description="CCHC-type" evidence="2">
    <location>
        <begin position="55"/>
        <end position="70"/>
    </location>
</feature>
<dbReference type="PANTHER" id="PTHR31286:SF99">
    <property type="entry name" value="DUF4283 DOMAIN-CONTAINING PROTEIN"/>
    <property type="match status" value="1"/>
</dbReference>
<proteinExistence type="predicted"/>
<keyword evidence="1" id="KW-0863">Zinc-finger</keyword>
<dbReference type="Pfam" id="PF14392">
    <property type="entry name" value="zf-CCHC_4"/>
    <property type="match status" value="1"/>
</dbReference>
<keyword evidence="1" id="KW-0479">Metal-binding</keyword>
<comment type="caution">
    <text evidence="3">The sequence shown here is derived from an EMBL/GenBank/DDBJ whole genome shotgun (WGS) entry which is preliminary data.</text>
</comment>
<dbReference type="PROSITE" id="PS50158">
    <property type="entry name" value="ZF_CCHC"/>
    <property type="match status" value="1"/>
</dbReference>
<dbReference type="AlphaFoldDB" id="A0AAD9WZ03"/>
<dbReference type="GO" id="GO:0003676">
    <property type="term" value="F:nucleic acid binding"/>
    <property type="evidence" value="ECO:0007669"/>
    <property type="project" value="InterPro"/>
</dbReference>
<keyword evidence="4" id="KW-1185">Reference proteome</keyword>
<evidence type="ECO:0000313" key="4">
    <source>
        <dbReference type="Proteomes" id="UP001280121"/>
    </source>
</evidence>
<name>A0AAD9WZ03_9ROSI</name>
<dbReference type="Proteomes" id="UP001280121">
    <property type="component" value="Unassembled WGS sequence"/>
</dbReference>
<dbReference type="InterPro" id="IPR040256">
    <property type="entry name" value="At4g02000-like"/>
</dbReference>
<reference evidence="3" key="1">
    <citation type="journal article" date="2023" name="Plant J.">
        <title>Genome sequences and population genomics provide insights into the demographic history, inbreeding, and mutation load of two 'living fossil' tree species of Dipteronia.</title>
        <authorList>
            <person name="Feng Y."/>
            <person name="Comes H.P."/>
            <person name="Chen J."/>
            <person name="Zhu S."/>
            <person name="Lu R."/>
            <person name="Zhang X."/>
            <person name="Li P."/>
            <person name="Qiu J."/>
            <person name="Olsen K.M."/>
            <person name="Qiu Y."/>
        </authorList>
    </citation>
    <scope>NUCLEOTIDE SEQUENCE</scope>
    <source>
        <strain evidence="3">KIB01</strain>
    </source>
</reference>